<accession>A0A1I0VTX6</accession>
<evidence type="ECO:0000313" key="2">
    <source>
        <dbReference type="EMBL" id="SFA79794.1"/>
    </source>
</evidence>
<dbReference type="Proteomes" id="UP000243799">
    <property type="component" value="Unassembled WGS sequence"/>
</dbReference>
<proteinExistence type="predicted"/>
<evidence type="ECO:0008006" key="4">
    <source>
        <dbReference type="Google" id="ProtNLM"/>
    </source>
</evidence>
<gene>
    <name evidence="2" type="ORF">SAMN05216266_101493</name>
</gene>
<name>A0A1I0VTX6_9PSEU</name>
<dbReference type="AlphaFoldDB" id="A0A1I0VTX6"/>
<feature type="transmembrane region" description="Helical" evidence="1">
    <location>
        <begin position="64"/>
        <end position="85"/>
    </location>
</feature>
<organism evidence="2 3">
    <name type="scientific">Amycolatopsis marina</name>
    <dbReference type="NCBI Taxonomy" id="490629"/>
    <lineage>
        <taxon>Bacteria</taxon>
        <taxon>Bacillati</taxon>
        <taxon>Actinomycetota</taxon>
        <taxon>Actinomycetes</taxon>
        <taxon>Pseudonocardiales</taxon>
        <taxon>Pseudonocardiaceae</taxon>
        <taxon>Amycolatopsis</taxon>
    </lineage>
</organism>
<keyword evidence="1" id="KW-1133">Transmembrane helix</keyword>
<keyword evidence="1" id="KW-0812">Transmembrane</keyword>
<keyword evidence="3" id="KW-1185">Reference proteome</keyword>
<feature type="transmembrane region" description="Helical" evidence="1">
    <location>
        <begin position="122"/>
        <end position="138"/>
    </location>
</feature>
<dbReference type="STRING" id="490629.SAMN05216266_101493"/>
<sequence>MCEILLPYNLGFVTWFKNQPKAILLLRIVVSAIFLAYGSVKLSGGQYYYGDWTMDKETANGPSLVWAFYGYSPIYGRITGLFEFIPAIMLLFRRTSLVGAAALFAVSLNITLMDFAFGFPSVKYFILGCTVACTVLILHEKDKLTALFAGAPREREGQVSN</sequence>
<evidence type="ECO:0000256" key="1">
    <source>
        <dbReference type="SAM" id="Phobius"/>
    </source>
</evidence>
<feature type="transmembrane region" description="Helical" evidence="1">
    <location>
        <begin position="97"/>
        <end position="116"/>
    </location>
</feature>
<feature type="transmembrane region" description="Helical" evidence="1">
    <location>
        <begin position="24"/>
        <end position="44"/>
    </location>
</feature>
<reference evidence="3" key="1">
    <citation type="submission" date="2016-10" db="EMBL/GenBank/DDBJ databases">
        <authorList>
            <person name="Varghese N."/>
            <person name="Submissions S."/>
        </authorList>
    </citation>
    <scope>NUCLEOTIDE SEQUENCE [LARGE SCALE GENOMIC DNA]</scope>
    <source>
        <strain evidence="3">CGMCC 4.3568</strain>
    </source>
</reference>
<protein>
    <recommendedName>
        <fullName evidence="4">DoxX protein</fullName>
    </recommendedName>
</protein>
<dbReference type="EMBL" id="FOKG01000001">
    <property type="protein sequence ID" value="SFA79794.1"/>
    <property type="molecule type" value="Genomic_DNA"/>
</dbReference>
<keyword evidence="1" id="KW-0472">Membrane</keyword>
<evidence type="ECO:0000313" key="3">
    <source>
        <dbReference type="Proteomes" id="UP000243799"/>
    </source>
</evidence>